<dbReference type="OrthoDB" id="346525at2759"/>
<organism evidence="3 4">
    <name type="scientific">Eimeria maxima</name>
    <name type="common">Coccidian parasite</name>
    <dbReference type="NCBI Taxonomy" id="5804"/>
    <lineage>
        <taxon>Eukaryota</taxon>
        <taxon>Sar</taxon>
        <taxon>Alveolata</taxon>
        <taxon>Apicomplexa</taxon>
        <taxon>Conoidasida</taxon>
        <taxon>Coccidia</taxon>
        <taxon>Eucoccidiorida</taxon>
        <taxon>Eimeriorina</taxon>
        <taxon>Eimeriidae</taxon>
        <taxon>Eimeria</taxon>
    </lineage>
</organism>
<feature type="signal peptide" evidence="2">
    <location>
        <begin position="1"/>
        <end position="27"/>
    </location>
</feature>
<sequence>MPPSSSVLFSWAVVLLLAIKGPPNSSSVHNGPLLFAAAAGSNMGGNNHGGGFLGGSIGGGSIGGGSIGGGSIGGGSMGGGSIGGGSIGGGSIGGGLIGGGSLGGGSLGGGSIGGGSLGGGSIGGGSIGGGSIGGGLIGGGSTGGVSGTGFTGGASGGGSTGGGGSGKDGEGEANSNSADESKNDPKKKKEGPQQGRLGPPRNPPRQQQQQQSKDSNKGLAQALPLLWNAASNTSAASDEATELEEYNAALSRIFERRMAFQPRYRGALEDINEAMSRDLLETNKKMSASERQKILYSLGGRGTYLEVPPLLLELREEADHPVAERLRIQGLHRQRRRGIPINFDDLRKRPFVHREFTGPVTTVDYETDLTEADIHQRQSGINGWLQMQNRARVLQKQHLRHRRNVGASDPVYDDDFQIDEEDLVGLSFNGKLSKDEGGEYGEEYLEYIEGEAAKGSDSEEEVVEGNEHESVNL</sequence>
<reference evidence="3" key="2">
    <citation type="submission" date="2013-10" db="EMBL/GenBank/DDBJ databases">
        <authorList>
            <person name="Aslett M."/>
        </authorList>
    </citation>
    <scope>NUCLEOTIDE SEQUENCE [LARGE SCALE GENOMIC DNA]</scope>
    <source>
        <strain evidence="3">Weybridge</strain>
    </source>
</reference>
<dbReference type="VEuPathDB" id="ToxoDB:EMWEY_00017240"/>
<dbReference type="OMA" id="RMAFHPR"/>
<evidence type="ECO:0000256" key="1">
    <source>
        <dbReference type="SAM" id="MobiDB-lite"/>
    </source>
</evidence>
<keyword evidence="4" id="KW-1185">Reference proteome</keyword>
<feature type="region of interest" description="Disordered" evidence="1">
    <location>
        <begin position="452"/>
        <end position="473"/>
    </location>
</feature>
<name>U6M1J8_EIMMA</name>
<feature type="chain" id="PRO_5004674856" evidence="2">
    <location>
        <begin position="28"/>
        <end position="473"/>
    </location>
</feature>
<dbReference type="EMBL" id="HG718896">
    <property type="protein sequence ID" value="CDJ56334.1"/>
    <property type="molecule type" value="Genomic_DNA"/>
</dbReference>
<proteinExistence type="predicted"/>
<evidence type="ECO:0000256" key="2">
    <source>
        <dbReference type="SAM" id="SignalP"/>
    </source>
</evidence>
<keyword evidence="2" id="KW-0732">Signal</keyword>
<feature type="compositionally biased region" description="Gly residues" evidence="1">
    <location>
        <begin position="148"/>
        <end position="166"/>
    </location>
</feature>
<protein>
    <submittedName>
        <fullName evidence="3">Uncharacterized protein</fullName>
    </submittedName>
</protein>
<gene>
    <name evidence="3" type="ORF">EMWEY_00017240</name>
</gene>
<accession>U6M1J8</accession>
<dbReference type="AlphaFoldDB" id="U6M1J8"/>
<feature type="region of interest" description="Disordered" evidence="1">
    <location>
        <begin position="148"/>
        <end position="216"/>
    </location>
</feature>
<dbReference type="Proteomes" id="UP000030763">
    <property type="component" value="Unassembled WGS sequence"/>
</dbReference>
<dbReference type="RefSeq" id="XP_013332984.1">
    <property type="nucleotide sequence ID" value="XM_013477530.1"/>
</dbReference>
<reference evidence="3" key="1">
    <citation type="submission" date="2013-10" db="EMBL/GenBank/DDBJ databases">
        <title>Genomic analysis of the causative agents of coccidiosis in chickens.</title>
        <authorList>
            <person name="Reid A.J."/>
            <person name="Blake D."/>
            <person name="Billington K."/>
            <person name="Browne H."/>
            <person name="Dunn M."/>
            <person name="Hung S."/>
            <person name="Kawahara F."/>
            <person name="Miranda-Saavedra D."/>
            <person name="Mourier T."/>
            <person name="Nagra H."/>
            <person name="Otto T.D."/>
            <person name="Rawlings N."/>
            <person name="Sanchez A."/>
            <person name="Sanders M."/>
            <person name="Subramaniam C."/>
            <person name="Tay Y."/>
            <person name="Dear P."/>
            <person name="Doerig C."/>
            <person name="Gruber A."/>
            <person name="Parkinson J."/>
            <person name="Shirley M."/>
            <person name="Wan K.L."/>
            <person name="Berriman M."/>
            <person name="Tomley F."/>
            <person name="Pain A."/>
        </authorList>
    </citation>
    <scope>NUCLEOTIDE SEQUENCE [LARGE SCALE GENOMIC DNA]</scope>
    <source>
        <strain evidence="3">Weybridge</strain>
    </source>
</reference>
<evidence type="ECO:0000313" key="3">
    <source>
        <dbReference type="EMBL" id="CDJ56334.1"/>
    </source>
</evidence>
<evidence type="ECO:0000313" key="4">
    <source>
        <dbReference type="Proteomes" id="UP000030763"/>
    </source>
</evidence>
<dbReference type="GeneID" id="25335710"/>
<feature type="compositionally biased region" description="Low complexity" evidence="1">
    <location>
        <begin position="192"/>
        <end position="211"/>
    </location>
</feature>